<name>A0ACA9RVY8_9GLOM</name>
<reference evidence="1" key="1">
    <citation type="submission" date="2021-06" db="EMBL/GenBank/DDBJ databases">
        <authorList>
            <person name="Kallberg Y."/>
            <person name="Tangrot J."/>
            <person name="Rosling A."/>
        </authorList>
    </citation>
    <scope>NUCLEOTIDE SEQUENCE</scope>
    <source>
        <strain evidence="1">MA461A</strain>
    </source>
</reference>
<comment type="caution">
    <text evidence="1">The sequence shown here is derived from an EMBL/GenBank/DDBJ whole genome shotgun (WGS) entry which is preliminary data.</text>
</comment>
<proteinExistence type="predicted"/>
<gene>
    <name evidence="1" type="ORF">RPERSI_LOCUS23427</name>
</gene>
<feature type="non-terminal residue" evidence="1">
    <location>
        <position position="1"/>
    </location>
</feature>
<evidence type="ECO:0000313" key="2">
    <source>
        <dbReference type="Proteomes" id="UP000789920"/>
    </source>
</evidence>
<organism evidence="1 2">
    <name type="scientific">Racocetra persica</name>
    <dbReference type="NCBI Taxonomy" id="160502"/>
    <lineage>
        <taxon>Eukaryota</taxon>
        <taxon>Fungi</taxon>
        <taxon>Fungi incertae sedis</taxon>
        <taxon>Mucoromycota</taxon>
        <taxon>Glomeromycotina</taxon>
        <taxon>Glomeromycetes</taxon>
        <taxon>Diversisporales</taxon>
        <taxon>Gigasporaceae</taxon>
        <taxon>Racocetra</taxon>
    </lineage>
</organism>
<sequence>WESLLRYVGCVEITAFEKNQSEFRFWSRSASPNANKASLATLYTLGFLNPIPKYFKNNTKTFWQCFKDSLDANICGNNGKYHVLSIIANAFSYKKINKNLKVSNDAILTTKKHAYT</sequence>
<dbReference type="EMBL" id="CAJVQC010073035">
    <property type="protein sequence ID" value="CAG8811951.1"/>
    <property type="molecule type" value="Genomic_DNA"/>
</dbReference>
<evidence type="ECO:0000313" key="1">
    <source>
        <dbReference type="EMBL" id="CAG8811951.1"/>
    </source>
</evidence>
<accession>A0ACA9RVY8</accession>
<protein>
    <submittedName>
        <fullName evidence="1">32735_t:CDS:1</fullName>
    </submittedName>
</protein>
<dbReference type="Proteomes" id="UP000789920">
    <property type="component" value="Unassembled WGS sequence"/>
</dbReference>
<feature type="non-terminal residue" evidence="1">
    <location>
        <position position="116"/>
    </location>
</feature>
<keyword evidence="2" id="KW-1185">Reference proteome</keyword>